<dbReference type="OrthoDB" id="5403729at2759"/>
<dbReference type="GO" id="GO:0005869">
    <property type="term" value="C:dynactin complex"/>
    <property type="evidence" value="ECO:0007669"/>
    <property type="project" value="InterPro"/>
</dbReference>
<evidence type="ECO:0000313" key="3">
    <source>
        <dbReference type="Proteomes" id="UP000503462"/>
    </source>
</evidence>
<reference evidence="2 3" key="1">
    <citation type="journal article" date="2016" name="Sci. Rep.">
        <title>Peltaster fructicola genome reveals evolution from an invasive phytopathogen to an ectophytic parasite.</title>
        <authorList>
            <person name="Xu C."/>
            <person name="Chen H."/>
            <person name="Gleason M.L."/>
            <person name="Xu J.R."/>
            <person name="Liu H."/>
            <person name="Zhang R."/>
            <person name="Sun G."/>
        </authorList>
    </citation>
    <scope>NUCLEOTIDE SEQUENCE [LARGE SCALE GENOMIC DNA]</scope>
    <source>
        <strain evidence="2 3">LNHT1506</strain>
    </source>
</reference>
<dbReference type="EMBL" id="CP051139">
    <property type="protein sequence ID" value="QIW95565.1"/>
    <property type="molecule type" value="Genomic_DNA"/>
</dbReference>
<accession>A0A6H0XLI5</accession>
<name>A0A6H0XLI5_9PEZI</name>
<sequence>MSQDNVSEPTLDLLESRLRRIGFALTGEGDATDLSQDARPAAARLRTLERQLDNLTAKSQTAAQVLALHHEHPSVFHADTSSRHQLAPASLASVVLAHAQSYQRLSQQSSALSNLSVPDPTSLVPLVNLQARIDKVAVKHSEMTQQAAALRTRSAQLLELWYQSGVLGMSERWTHWEECLRDVEILVRRMEAARKREIDAV</sequence>
<proteinExistence type="predicted"/>
<keyword evidence="1" id="KW-0175">Coiled coil</keyword>
<dbReference type="InterPro" id="IPR009991">
    <property type="entry name" value="DCTN3"/>
</dbReference>
<evidence type="ECO:0000313" key="2">
    <source>
        <dbReference type="EMBL" id="QIW95565.1"/>
    </source>
</evidence>
<dbReference type="AlphaFoldDB" id="A0A6H0XLI5"/>
<evidence type="ECO:0008006" key="4">
    <source>
        <dbReference type="Google" id="ProtNLM"/>
    </source>
</evidence>
<keyword evidence="3" id="KW-1185">Reference proteome</keyword>
<dbReference type="GO" id="GO:0061640">
    <property type="term" value="P:cytoskeleton-dependent cytokinesis"/>
    <property type="evidence" value="ECO:0007669"/>
    <property type="project" value="InterPro"/>
</dbReference>
<dbReference type="Pfam" id="PF07426">
    <property type="entry name" value="Dynactin_p22"/>
    <property type="match status" value="1"/>
</dbReference>
<evidence type="ECO:0000256" key="1">
    <source>
        <dbReference type="SAM" id="Coils"/>
    </source>
</evidence>
<protein>
    <recommendedName>
        <fullName evidence="4">Nuclear distribution protein RO10</fullName>
    </recommendedName>
</protein>
<feature type="coiled-coil region" evidence="1">
    <location>
        <begin position="38"/>
        <end position="65"/>
    </location>
</feature>
<dbReference type="Proteomes" id="UP000503462">
    <property type="component" value="Chromosome 1"/>
</dbReference>
<gene>
    <name evidence="2" type="ORF">AMS68_001083</name>
</gene>
<organism evidence="2 3">
    <name type="scientific">Peltaster fructicola</name>
    <dbReference type="NCBI Taxonomy" id="286661"/>
    <lineage>
        <taxon>Eukaryota</taxon>
        <taxon>Fungi</taxon>
        <taxon>Dikarya</taxon>
        <taxon>Ascomycota</taxon>
        <taxon>Pezizomycotina</taxon>
        <taxon>Dothideomycetes</taxon>
        <taxon>Dothideomycetes incertae sedis</taxon>
        <taxon>Peltaster</taxon>
    </lineage>
</organism>